<dbReference type="InterPro" id="IPR039241">
    <property type="entry name" value="Rrp9-like"/>
</dbReference>
<dbReference type="PANTHER" id="PTHR19865:SF0">
    <property type="entry name" value="U3 SMALL NUCLEOLAR RNA-INTERACTING PROTEIN 2"/>
    <property type="match status" value="1"/>
</dbReference>
<evidence type="ECO:0000256" key="2">
    <source>
        <dbReference type="ARBA" id="ARBA00022574"/>
    </source>
</evidence>
<keyword evidence="6" id="KW-1185">Reference proteome</keyword>
<evidence type="ECO:0000256" key="1">
    <source>
        <dbReference type="ARBA" id="ARBA00004123"/>
    </source>
</evidence>
<reference evidence="7" key="1">
    <citation type="submission" date="2022-11" db="UniProtKB">
        <authorList>
            <consortium name="WormBaseParasite"/>
        </authorList>
    </citation>
    <scope>IDENTIFICATION</scope>
</reference>
<feature type="region of interest" description="Disordered" evidence="5">
    <location>
        <begin position="18"/>
        <end position="58"/>
    </location>
</feature>
<feature type="compositionally biased region" description="Acidic residues" evidence="5">
    <location>
        <begin position="25"/>
        <end position="55"/>
    </location>
</feature>
<keyword evidence="2" id="KW-0853">WD repeat</keyword>
<comment type="subcellular location">
    <subcellularLocation>
        <location evidence="1">Nucleus</location>
    </subcellularLocation>
</comment>
<dbReference type="GO" id="GO:0034511">
    <property type="term" value="F:U3 snoRNA binding"/>
    <property type="evidence" value="ECO:0007669"/>
    <property type="project" value="InterPro"/>
</dbReference>
<evidence type="ECO:0000313" key="6">
    <source>
        <dbReference type="Proteomes" id="UP000887566"/>
    </source>
</evidence>
<proteinExistence type="predicted"/>
<name>A0A914X9E3_9BILA</name>
<keyword evidence="3" id="KW-0677">Repeat</keyword>
<protein>
    <submittedName>
        <fullName evidence="7">Uncharacterized protein</fullName>
    </submittedName>
</protein>
<evidence type="ECO:0000256" key="5">
    <source>
        <dbReference type="SAM" id="MobiDB-lite"/>
    </source>
</evidence>
<dbReference type="GO" id="GO:0032040">
    <property type="term" value="C:small-subunit processome"/>
    <property type="evidence" value="ECO:0007669"/>
    <property type="project" value="TreeGrafter"/>
</dbReference>
<accession>A0A914X9E3</accession>
<dbReference type="PANTHER" id="PTHR19865">
    <property type="entry name" value="U3 SMALL NUCLEOLAR RNA INTERACTING PROTEIN 2"/>
    <property type="match status" value="1"/>
</dbReference>
<dbReference type="WBParaSite" id="PSAMB.scaffold7372size7752.g29981.t1">
    <property type="protein sequence ID" value="PSAMB.scaffold7372size7752.g29981.t1"/>
    <property type="gene ID" value="PSAMB.scaffold7372size7752.g29981"/>
</dbReference>
<keyword evidence="4" id="KW-0539">Nucleus</keyword>
<dbReference type="AlphaFoldDB" id="A0A914X9E3"/>
<sequence length="147" mass="16029">MAFFVRDGGRKSNLNLKRRKRAIDKEEEIASDSELSADEAEGPAPDASDDEEEESAQAKRFRLAKQLLTAVESQQVDQEDEGGHDADALEKLGRLHRKVADTLSTPISSDAVQKIRVHQFPPTCVAVTSDGKCFVAASKDGSTVKCQ</sequence>
<dbReference type="Proteomes" id="UP000887566">
    <property type="component" value="Unplaced"/>
</dbReference>
<evidence type="ECO:0000313" key="7">
    <source>
        <dbReference type="WBParaSite" id="PSAMB.scaffold7372size7752.g29981.t1"/>
    </source>
</evidence>
<organism evidence="6 7">
    <name type="scientific">Plectus sambesii</name>
    <dbReference type="NCBI Taxonomy" id="2011161"/>
    <lineage>
        <taxon>Eukaryota</taxon>
        <taxon>Metazoa</taxon>
        <taxon>Ecdysozoa</taxon>
        <taxon>Nematoda</taxon>
        <taxon>Chromadorea</taxon>
        <taxon>Plectida</taxon>
        <taxon>Plectina</taxon>
        <taxon>Plectoidea</taxon>
        <taxon>Plectidae</taxon>
        <taxon>Plectus</taxon>
    </lineage>
</organism>
<evidence type="ECO:0000256" key="3">
    <source>
        <dbReference type="ARBA" id="ARBA00022737"/>
    </source>
</evidence>
<evidence type="ECO:0000256" key="4">
    <source>
        <dbReference type="ARBA" id="ARBA00023242"/>
    </source>
</evidence>